<dbReference type="InterPro" id="IPR036277">
    <property type="entry name" value="SMC_hinge_sf"/>
</dbReference>
<dbReference type="Gene3D" id="1.20.1060.20">
    <property type="match status" value="1"/>
</dbReference>
<name>A0ABR3P205_9PEZI</name>
<feature type="region of interest" description="Disordered" evidence="10">
    <location>
        <begin position="1059"/>
        <end position="1080"/>
    </location>
</feature>
<dbReference type="InterPro" id="IPR027417">
    <property type="entry name" value="P-loop_NTPase"/>
</dbReference>
<dbReference type="GeneID" id="95973875"/>
<feature type="coiled-coil region" evidence="9">
    <location>
        <begin position="979"/>
        <end position="1020"/>
    </location>
</feature>
<comment type="subcellular location">
    <subcellularLocation>
        <location evidence="1 8">Nucleus</location>
    </subcellularLocation>
</comment>
<sequence>MYIKQIIIQGFKSYKDQTVIEPFSPKHNVIVGRNGSGKSNFFAAIRFVLSDAYTQMGREERQALLHEGSGAAVMSAYVEVIFDNSDGRFPTGKDDLVLRRTIGQKKDEYSLDRKNATKADVMNLLESAGFSRSNPYYIVPQGRVTTLTNMKDNERLNLLKEVAGTQVYESRRAESLKIVTETDNKQAKIDDLLNYIKERLGELEEEKEELRAYQEKDRERRCLEYTIYHREQEEIQTALESLDEARQTGVDETDDNRQHFLDGEEEIRRIDEQIAEYKQQIEFLTIDKRQLEDERKDAARKKANVELEVQVLSDGQAAAQEANTRHDAALREVQGLIRQREAELAELTPQYNAQKQQEVDLKVQLAEAEGQRQRLYAKQGRATQYRTKRERDDWLRKEIEEVNMASATRKAVSMQANEDVAELETEITNIEQELVTLRSRIENRGDEAQNMSADVQRAKEEREGLMDQRKELWREEAKLDSVLQHAQQELEKAERFLSHMMDRNTSRGIAAVRRISRQHNIEGVYGTLSELFTYVDKYKTAIEVTAGNSLFHYVVDTDETASRVLEILQREKAGRVTFMPLNRLKPKPANIPKANDAVHLITKISYEARFDKAFQQVFGKTIVCPNLQVAAQYARTHAVGAITPEGDRADKKGALTGGFHDPRSSRLDGVSKVTQLRDEYERHRDRKNQIQRELEALDQQVTRAVSNLQKLEQRQQQVGSSYGPLQQDLRAKTQDLQAKQSALEERKRQRDNVDLTLRELGEQVSAYSAELASDFKKALTADEERQLARLSTAVQNLRKQVSELSSTRSELEGRKNILEVELRENLRLRLDQLQAQDPETGNGAAGGSSNSNRLRDSRRELKRADDALSAVTAKLQETESAIEDAQAQLTQAQSRHEQRMKQQEDLARLIARHKKLIEKSASKRAVLNTRGQEVASQIRNLGVLPEAAFNEPHTSMTYDRAMKRLHKVSSALKQYGHINKKAFEQYNSFTRQRENLETRREELETSLHSIRELIDVLDQRKDEAIERTFRQVSKEFARIFGKLVPAGKGRLVIQRRTDRIAGGEEEGDDDSADEDGEKKAGVENYTGVGISVSFNSKHDEQQRIQQLSGGQKSLCALALVFAIQASDPAPFYLFDEIDANLDAQYRTAVAQMLAESSESGQFICTTFRPEMLIVAEKCYGVSYIGKTSSIDVVSREQALDFVDGQISGK</sequence>
<keyword evidence="5 9" id="KW-0175">Coiled coil</keyword>
<dbReference type="Gene3D" id="3.40.50.300">
    <property type="entry name" value="P-loop containing nucleotide triphosphate hydrolases"/>
    <property type="match status" value="2"/>
</dbReference>
<dbReference type="RefSeq" id="XP_069196378.1">
    <property type="nucleotide sequence ID" value="XM_069341000.1"/>
</dbReference>
<dbReference type="InterPro" id="IPR010935">
    <property type="entry name" value="SMC_hinge"/>
</dbReference>
<dbReference type="PIRSF" id="PIRSF005719">
    <property type="entry name" value="SMC"/>
    <property type="match status" value="1"/>
</dbReference>
<dbReference type="Pfam" id="PF06470">
    <property type="entry name" value="SMC_hinge"/>
    <property type="match status" value="1"/>
</dbReference>
<protein>
    <recommendedName>
        <fullName evidence="8">Structural maintenance of chromosomes protein</fullName>
    </recommendedName>
</protein>
<evidence type="ECO:0000256" key="3">
    <source>
        <dbReference type="ARBA" id="ARBA00022618"/>
    </source>
</evidence>
<keyword evidence="3" id="KW-0132">Cell division</keyword>
<dbReference type="Proteomes" id="UP001562354">
    <property type="component" value="Unassembled WGS sequence"/>
</dbReference>
<organism evidence="12 13">
    <name type="scientific">Neodothiora populina</name>
    <dbReference type="NCBI Taxonomy" id="2781224"/>
    <lineage>
        <taxon>Eukaryota</taxon>
        <taxon>Fungi</taxon>
        <taxon>Dikarya</taxon>
        <taxon>Ascomycota</taxon>
        <taxon>Pezizomycotina</taxon>
        <taxon>Dothideomycetes</taxon>
        <taxon>Dothideomycetidae</taxon>
        <taxon>Dothideales</taxon>
        <taxon>Dothioraceae</taxon>
        <taxon>Neodothiora</taxon>
    </lineage>
</organism>
<evidence type="ECO:0000256" key="2">
    <source>
        <dbReference type="ARBA" id="ARBA00005917"/>
    </source>
</evidence>
<dbReference type="CDD" id="cd03272">
    <property type="entry name" value="ABC_SMC3_euk"/>
    <property type="match status" value="1"/>
</dbReference>
<dbReference type="SUPFAM" id="SSF75553">
    <property type="entry name" value="Smc hinge domain"/>
    <property type="match status" value="1"/>
</dbReference>
<reference evidence="12 13" key="1">
    <citation type="submission" date="2024-07" db="EMBL/GenBank/DDBJ databases">
        <title>Draft sequence of the Neodothiora populina.</title>
        <authorList>
            <person name="Drown D.D."/>
            <person name="Schuette U.S."/>
            <person name="Buechlein A.B."/>
            <person name="Rusch D.R."/>
            <person name="Winton L.W."/>
            <person name="Adams G.A."/>
        </authorList>
    </citation>
    <scope>NUCLEOTIDE SEQUENCE [LARGE SCALE GENOMIC DNA]</scope>
    <source>
        <strain evidence="12 13">CPC 39397</strain>
    </source>
</reference>
<evidence type="ECO:0000256" key="5">
    <source>
        <dbReference type="ARBA" id="ARBA00023054"/>
    </source>
</evidence>
<evidence type="ECO:0000256" key="4">
    <source>
        <dbReference type="ARBA" id="ARBA00022776"/>
    </source>
</evidence>
<dbReference type="Gene3D" id="3.30.70.1620">
    <property type="match status" value="1"/>
</dbReference>
<evidence type="ECO:0000313" key="12">
    <source>
        <dbReference type="EMBL" id="KAL1296696.1"/>
    </source>
</evidence>
<gene>
    <name evidence="12" type="ORF">AAFC00_000172</name>
</gene>
<feature type="coiled-coil region" evidence="9">
    <location>
        <begin position="780"/>
        <end position="821"/>
    </location>
</feature>
<dbReference type="InterPro" id="IPR041741">
    <property type="entry name" value="SMC3_ABC_euk"/>
</dbReference>
<dbReference type="InterPro" id="IPR024704">
    <property type="entry name" value="SMC"/>
</dbReference>
<keyword evidence="7" id="KW-0131">Cell cycle</keyword>
<feature type="coiled-coil region" evidence="9">
    <location>
        <begin position="673"/>
        <end position="746"/>
    </location>
</feature>
<comment type="caution">
    <text evidence="12">The sequence shown here is derived from an EMBL/GenBank/DDBJ whole genome shotgun (WGS) entry which is preliminary data.</text>
</comment>
<keyword evidence="4" id="KW-0498">Mitosis</keyword>
<accession>A0ABR3P205</accession>
<evidence type="ECO:0000259" key="11">
    <source>
        <dbReference type="SMART" id="SM00968"/>
    </source>
</evidence>
<keyword evidence="6 8" id="KW-0539">Nucleus</keyword>
<evidence type="ECO:0000256" key="7">
    <source>
        <dbReference type="ARBA" id="ARBA00023306"/>
    </source>
</evidence>
<evidence type="ECO:0000256" key="9">
    <source>
        <dbReference type="SAM" id="Coils"/>
    </source>
</evidence>
<evidence type="ECO:0000313" key="13">
    <source>
        <dbReference type="Proteomes" id="UP001562354"/>
    </source>
</evidence>
<evidence type="ECO:0000256" key="10">
    <source>
        <dbReference type="SAM" id="MobiDB-lite"/>
    </source>
</evidence>
<feature type="domain" description="SMC hinge" evidence="11">
    <location>
        <begin position="522"/>
        <end position="634"/>
    </location>
</feature>
<feature type="coiled-coil region" evidence="9">
    <location>
        <begin position="854"/>
        <end position="919"/>
    </location>
</feature>
<evidence type="ECO:0000256" key="8">
    <source>
        <dbReference type="PIRNR" id="PIRNR005719"/>
    </source>
</evidence>
<comment type="similarity">
    <text evidence="2">Belongs to the SMC family. SMC3 subfamily.</text>
</comment>
<feature type="compositionally biased region" description="Acidic residues" evidence="10">
    <location>
        <begin position="1063"/>
        <end position="1075"/>
    </location>
</feature>
<dbReference type="PANTHER" id="PTHR43977">
    <property type="entry name" value="STRUCTURAL MAINTENANCE OF CHROMOSOMES PROTEIN 3"/>
    <property type="match status" value="1"/>
</dbReference>
<keyword evidence="13" id="KW-1185">Reference proteome</keyword>
<dbReference type="Pfam" id="PF02463">
    <property type="entry name" value="SMC_N"/>
    <property type="match status" value="1"/>
</dbReference>
<dbReference type="EMBL" id="JBFMKM010000018">
    <property type="protein sequence ID" value="KAL1296696.1"/>
    <property type="molecule type" value="Genomic_DNA"/>
</dbReference>
<evidence type="ECO:0000256" key="6">
    <source>
        <dbReference type="ARBA" id="ARBA00023242"/>
    </source>
</evidence>
<feature type="region of interest" description="Disordered" evidence="10">
    <location>
        <begin position="835"/>
        <end position="854"/>
    </location>
</feature>
<proteinExistence type="inferred from homology"/>
<evidence type="ECO:0000256" key="1">
    <source>
        <dbReference type="ARBA" id="ARBA00004123"/>
    </source>
</evidence>
<dbReference type="SUPFAM" id="SSF52540">
    <property type="entry name" value="P-loop containing nucleoside triphosphate hydrolases"/>
    <property type="match status" value="1"/>
</dbReference>
<feature type="coiled-coil region" evidence="9">
    <location>
        <begin position="193"/>
        <end position="371"/>
    </location>
</feature>
<dbReference type="InterPro" id="IPR003395">
    <property type="entry name" value="RecF/RecN/SMC_N"/>
</dbReference>
<feature type="coiled-coil region" evidence="9">
    <location>
        <begin position="413"/>
        <end position="503"/>
    </location>
</feature>
<dbReference type="SMART" id="SM00968">
    <property type="entry name" value="SMC_hinge"/>
    <property type="match status" value="1"/>
</dbReference>